<reference evidence="4 5" key="1">
    <citation type="submission" date="2016-11" db="EMBL/GenBank/DDBJ databases">
        <title>Comparison of Traditional DNA-DNA Hybridization with In Silico Genomic Analysis.</title>
        <authorList>
            <person name="Nicholson A.C."/>
            <person name="Sammons S."/>
            <person name="Humrighouse B.W."/>
            <person name="Graziano J."/>
            <person name="Lasker B."/>
            <person name="Whitney A.M."/>
            <person name="Mcquiston J.R."/>
        </authorList>
    </citation>
    <scope>NUCLEOTIDE SEQUENCE [LARGE SCALE GENOMIC DNA]</scope>
    <source>
        <strain evidence="2 5">H1892</strain>
        <strain evidence="3 4">H2381</strain>
    </source>
</reference>
<evidence type="ECO:0000256" key="1">
    <source>
        <dbReference type="SAM" id="MobiDB-lite"/>
    </source>
</evidence>
<keyword evidence="5" id="KW-1185">Reference proteome</keyword>
<dbReference type="EMBL" id="NIPV01000037">
    <property type="protein sequence ID" value="OWJ75418.1"/>
    <property type="molecule type" value="Genomic_DNA"/>
</dbReference>
<feature type="compositionally biased region" description="Basic and acidic residues" evidence="1">
    <location>
        <begin position="138"/>
        <end position="148"/>
    </location>
</feature>
<feature type="compositionally biased region" description="Polar residues" evidence="1">
    <location>
        <begin position="121"/>
        <end position="131"/>
    </location>
</feature>
<evidence type="ECO:0000313" key="2">
    <source>
        <dbReference type="EMBL" id="OWJ75418.1"/>
    </source>
</evidence>
<evidence type="ECO:0000313" key="4">
    <source>
        <dbReference type="Proteomes" id="UP000196640"/>
    </source>
</evidence>
<sequence length="148" mass="16726">MSRYEYRALPAPSRPAKIKGVKRPDEKLAVTVSDVMNRMAADGWEYLRADTLPLEEPRGLLSRARSSFQTLLVFRRLREEAPAMPQEISPAARPDVRMVQRLWGREKPESQTPSLPLAEQQKPTLVTSAPEGSTPRIVADRPTEPRQP</sequence>
<organism evidence="3 4">
    <name type="scientific">Haematobacter missouriensis</name>
    <dbReference type="NCBI Taxonomy" id="366616"/>
    <lineage>
        <taxon>Bacteria</taxon>
        <taxon>Pseudomonadati</taxon>
        <taxon>Pseudomonadota</taxon>
        <taxon>Alphaproteobacteria</taxon>
        <taxon>Rhodobacterales</taxon>
        <taxon>Paracoccaceae</taxon>
        <taxon>Haematobacter</taxon>
    </lineage>
</organism>
<accession>A0A212ASS0</accession>
<name>A0A212ASS0_9RHOB</name>
<dbReference type="EMBL" id="NIPX01000007">
    <property type="protein sequence ID" value="OWJ84540.1"/>
    <property type="molecule type" value="Genomic_DNA"/>
</dbReference>
<dbReference type="Proteomes" id="UP000196640">
    <property type="component" value="Unassembled WGS sequence"/>
</dbReference>
<gene>
    <name evidence="3" type="ORF">CDV52_07605</name>
    <name evidence="2" type="ORF">CDV53_10875</name>
</gene>
<protein>
    <recommendedName>
        <fullName evidence="6">DUF4177 domain-containing protein</fullName>
    </recommendedName>
</protein>
<dbReference type="OrthoDB" id="7658888at2"/>
<dbReference type="AlphaFoldDB" id="A0A212ASS0"/>
<proteinExistence type="predicted"/>
<evidence type="ECO:0000313" key="5">
    <source>
        <dbReference type="Proteomes" id="UP000214673"/>
    </source>
</evidence>
<dbReference type="RefSeq" id="WP_051930421.1">
    <property type="nucleotide sequence ID" value="NZ_CALUEG010000002.1"/>
</dbReference>
<dbReference type="STRING" id="366616.CG51_05380"/>
<evidence type="ECO:0008006" key="6">
    <source>
        <dbReference type="Google" id="ProtNLM"/>
    </source>
</evidence>
<dbReference type="Proteomes" id="UP000214673">
    <property type="component" value="Unassembled WGS sequence"/>
</dbReference>
<evidence type="ECO:0000313" key="3">
    <source>
        <dbReference type="EMBL" id="OWJ84540.1"/>
    </source>
</evidence>
<feature type="region of interest" description="Disordered" evidence="1">
    <location>
        <begin position="101"/>
        <end position="148"/>
    </location>
</feature>
<comment type="caution">
    <text evidence="3">The sequence shown here is derived from an EMBL/GenBank/DDBJ whole genome shotgun (WGS) entry which is preliminary data.</text>
</comment>